<keyword evidence="1" id="KW-0472">Membrane</keyword>
<accession>A0A432WM10</accession>
<keyword evidence="1" id="KW-0812">Transmembrane</keyword>
<protein>
    <submittedName>
        <fullName evidence="2">Uncharacterized protein</fullName>
    </submittedName>
</protein>
<proteinExistence type="predicted"/>
<gene>
    <name evidence="2" type="ORF">CWE14_02115</name>
</gene>
<dbReference type="AlphaFoldDB" id="A0A432WM10"/>
<evidence type="ECO:0000313" key="2">
    <source>
        <dbReference type="EMBL" id="RUO34815.1"/>
    </source>
</evidence>
<evidence type="ECO:0000256" key="1">
    <source>
        <dbReference type="SAM" id="Phobius"/>
    </source>
</evidence>
<name>A0A432WM10_9GAMM</name>
<organism evidence="2 3">
    <name type="scientific">Aliidiomarina soli</name>
    <dbReference type="NCBI Taxonomy" id="1928574"/>
    <lineage>
        <taxon>Bacteria</taxon>
        <taxon>Pseudomonadati</taxon>
        <taxon>Pseudomonadota</taxon>
        <taxon>Gammaproteobacteria</taxon>
        <taxon>Alteromonadales</taxon>
        <taxon>Idiomarinaceae</taxon>
        <taxon>Aliidiomarina</taxon>
    </lineage>
</organism>
<feature type="transmembrane region" description="Helical" evidence="1">
    <location>
        <begin position="50"/>
        <end position="74"/>
    </location>
</feature>
<dbReference type="Proteomes" id="UP000287823">
    <property type="component" value="Unassembled WGS sequence"/>
</dbReference>
<comment type="caution">
    <text evidence="2">The sequence shown here is derived from an EMBL/GenBank/DDBJ whole genome shotgun (WGS) entry which is preliminary data.</text>
</comment>
<keyword evidence="3" id="KW-1185">Reference proteome</keyword>
<keyword evidence="1" id="KW-1133">Transmembrane helix</keyword>
<evidence type="ECO:0000313" key="3">
    <source>
        <dbReference type="Proteomes" id="UP000287823"/>
    </source>
</evidence>
<feature type="transmembrane region" description="Helical" evidence="1">
    <location>
        <begin position="7"/>
        <end position="30"/>
    </location>
</feature>
<sequence>MTKLKHTLFILLIALLAYGVSILWWRAWMYQGVFGPIPLMHWLMSSDGEGAYRLIELDMFLQMFAVLLLTGLGYRRLTSRS</sequence>
<reference evidence="2 3" key="1">
    <citation type="journal article" date="2011" name="Front. Microbiol.">
        <title>Genomic signatures of strain selection and enhancement in Bacillus atrophaeus var. globigii, a historical biowarfare simulant.</title>
        <authorList>
            <person name="Gibbons H.S."/>
            <person name="Broomall S.M."/>
            <person name="McNew L.A."/>
            <person name="Daligault H."/>
            <person name="Chapman C."/>
            <person name="Bruce D."/>
            <person name="Karavis M."/>
            <person name="Krepps M."/>
            <person name="McGregor P.A."/>
            <person name="Hong C."/>
            <person name="Park K.H."/>
            <person name="Akmal A."/>
            <person name="Feldman A."/>
            <person name="Lin J.S."/>
            <person name="Chang W.E."/>
            <person name="Higgs B.W."/>
            <person name="Demirev P."/>
            <person name="Lindquist J."/>
            <person name="Liem A."/>
            <person name="Fochler E."/>
            <person name="Read T.D."/>
            <person name="Tapia R."/>
            <person name="Johnson S."/>
            <person name="Bishop-Lilly K.A."/>
            <person name="Detter C."/>
            <person name="Han C."/>
            <person name="Sozhamannan S."/>
            <person name="Rosenzweig C.N."/>
            <person name="Skowronski E.W."/>
        </authorList>
    </citation>
    <scope>NUCLEOTIDE SEQUENCE [LARGE SCALE GENOMIC DNA]</scope>
    <source>
        <strain evidence="2 3">Y4G10-17</strain>
    </source>
</reference>
<dbReference type="EMBL" id="PIPO01000001">
    <property type="protein sequence ID" value="RUO34815.1"/>
    <property type="molecule type" value="Genomic_DNA"/>
</dbReference>